<dbReference type="InterPro" id="IPR001288">
    <property type="entry name" value="Translation_initiation_fac_3"/>
</dbReference>
<accession>A0A4Q7DJ78</accession>
<evidence type="ECO:0000256" key="2">
    <source>
        <dbReference type="ARBA" id="ARBA00022540"/>
    </source>
</evidence>
<dbReference type="GO" id="GO:0003743">
    <property type="term" value="F:translation initiation factor activity"/>
    <property type="evidence" value="ECO:0007669"/>
    <property type="project" value="UniProtKB-UniRule"/>
</dbReference>
<keyword evidence="2 4" id="KW-0396">Initiation factor</keyword>
<dbReference type="SUPFAM" id="SSF54364">
    <property type="entry name" value="Translation initiation factor IF3, N-terminal domain"/>
    <property type="match status" value="1"/>
</dbReference>
<comment type="function">
    <text evidence="4 6">IF-3 binds to the 30S ribosomal subunit and shifts the equilibrium between 70S ribosomes and their 50S and 30S subunits in favor of the free subunits, thus enhancing the availability of 30S subunits on which protein synthesis initiation begins.</text>
</comment>
<dbReference type="Gene3D" id="3.10.20.80">
    <property type="entry name" value="Translation initiation factor 3 (IF-3), N-terminal domain"/>
    <property type="match status" value="1"/>
</dbReference>
<evidence type="ECO:0000313" key="11">
    <source>
        <dbReference type="Proteomes" id="UP000293550"/>
    </source>
</evidence>
<keyword evidence="4" id="KW-0963">Cytoplasm</keyword>
<name>A0A4Q7DJ78_9PROT</name>
<dbReference type="Pfam" id="PF00707">
    <property type="entry name" value="IF3_C"/>
    <property type="match status" value="1"/>
</dbReference>
<dbReference type="Pfam" id="PF05198">
    <property type="entry name" value="IF3_N"/>
    <property type="match status" value="1"/>
</dbReference>
<feature type="compositionally biased region" description="Basic and acidic residues" evidence="7">
    <location>
        <begin position="10"/>
        <end position="21"/>
    </location>
</feature>
<dbReference type="HAMAP" id="MF_00080">
    <property type="entry name" value="IF_3"/>
    <property type="match status" value="1"/>
</dbReference>
<gene>
    <name evidence="4" type="primary">infC</name>
    <name evidence="10" type="ORF">EQU50_01375</name>
</gene>
<dbReference type="InterPro" id="IPR019813">
    <property type="entry name" value="Translation_initiation_fac3_CS"/>
</dbReference>
<evidence type="ECO:0000256" key="5">
    <source>
        <dbReference type="NCBIfam" id="TIGR00168"/>
    </source>
</evidence>
<evidence type="ECO:0000259" key="9">
    <source>
        <dbReference type="Pfam" id="PF05198"/>
    </source>
</evidence>
<evidence type="ECO:0000256" key="6">
    <source>
        <dbReference type="RuleBase" id="RU000646"/>
    </source>
</evidence>
<dbReference type="PANTHER" id="PTHR10938:SF0">
    <property type="entry name" value="TRANSLATION INITIATION FACTOR IF-3, MITOCHONDRIAL"/>
    <property type="match status" value="1"/>
</dbReference>
<dbReference type="InterPro" id="IPR036787">
    <property type="entry name" value="T_IF-3_N_sf"/>
</dbReference>
<comment type="similarity">
    <text evidence="1 4 6">Belongs to the IF-3 family.</text>
</comment>
<dbReference type="OrthoDB" id="9806014at2"/>
<dbReference type="GO" id="GO:0043022">
    <property type="term" value="F:ribosome binding"/>
    <property type="evidence" value="ECO:0007669"/>
    <property type="project" value="UniProtKB-ARBA"/>
</dbReference>
<keyword evidence="3 4" id="KW-0648">Protein biosynthesis</keyword>
<comment type="subunit">
    <text evidence="4 6">Monomer.</text>
</comment>
<dbReference type="Gene3D" id="3.30.110.10">
    <property type="entry name" value="Translation initiation factor 3 (IF-3), C-terminal domain"/>
    <property type="match status" value="1"/>
</dbReference>
<dbReference type="InterPro" id="IPR036788">
    <property type="entry name" value="T_IF-3_C_sf"/>
</dbReference>
<evidence type="ECO:0000313" key="10">
    <source>
        <dbReference type="EMBL" id="RZI46903.1"/>
    </source>
</evidence>
<dbReference type="PANTHER" id="PTHR10938">
    <property type="entry name" value="TRANSLATION INITIATION FACTOR IF-3"/>
    <property type="match status" value="1"/>
</dbReference>
<feature type="region of interest" description="Disordered" evidence="7">
    <location>
        <begin position="1"/>
        <end position="22"/>
    </location>
</feature>
<evidence type="ECO:0000256" key="4">
    <source>
        <dbReference type="HAMAP-Rule" id="MF_00080"/>
    </source>
</evidence>
<protein>
    <recommendedName>
        <fullName evidence="4 5">Translation initiation factor IF-3</fullName>
    </recommendedName>
</protein>
<evidence type="ECO:0000256" key="3">
    <source>
        <dbReference type="ARBA" id="ARBA00022917"/>
    </source>
</evidence>
<dbReference type="AlphaFoldDB" id="A0A4Q7DJ78"/>
<dbReference type="RefSeq" id="WP_130153373.1">
    <property type="nucleotide sequence ID" value="NZ_SCFB01000002.1"/>
</dbReference>
<reference evidence="10 11" key="1">
    <citation type="submission" date="2018-10" db="EMBL/GenBank/DDBJ databases">
        <title>An updated phylogeny of the Alphaproteobacteria reveals that the parasitic Rickettsiales and Holosporales have independent origins.</title>
        <authorList>
            <person name="Munoz-Gomez S.A."/>
            <person name="Hess S."/>
            <person name="Burger G."/>
            <person name="Lang B.F."/>
            <person name="Susko E."/>
            <person name="Slamovits C.H."/>
            <person name="Roger A.J."/>
        </authorList>
    </citation>
    <scope>NUCLEOTIDE SEQUENCE [LARGE SCALE GENOMIC DNA]</scope>
    <source>
        <strain evidence="10">HOLO01</strain>
    </source>
</reference>
<dbReference type="NCBIfam" id="TIGR00168">
    <property type="entry name" value="infC"/>
    <property type="match status" value="1"/>
</dbReference>
<comment type="subcellular location">
    <subcellularLocation>
        <location evidence="4 6">Cytoplasm</location>
    </subcellularLocation>
</comment>
<feature type="domain" description="Translation initiation factor 3 N-terminal" evidence="9">
    <location>
        <begin position="19"/>
        <end position="88"/>
    </location>
</feature>
<comment type="caution">
    <text evidence="10">The sequence shown here is derived from an EMBL/GenBank/DDBJ whole genome shotgun (WGS) entry which is preliminary data.</text>
</comment>
<sequence length="181" mass="20731">MPTDSFSSREAPKHDGPRINEEITVPQVRLVDEDGEMVGVVTRSEALQRASEIGLDLVELSPNAEPPVCKILNYGKFKYEQQKKKAEAKKKQKIIEVKEVQMRPMIDDGDLSTKCRAIQRFLEEGNKVKILMRFRGRELSHQEIGLEILLKLKQDFEEIAKTENVPKLEGRQMVMIMAPNK</sequence>
<dbReference type="GO" id="GO:0016020">
    <property type="term" value="C:membrane"/>
    <property type="evidence" value="ECO:0007669"/>
    <property type="project" value="TreeGrafter"/>
</dbReference>
<feature type="domain" description="Translation initiation factor 3 C-terminal" evidence="8">
    <location>
        <begin position="95"/>
        <end position="180"/>
    </location>
</feature>
<dbReference type="FunFam" id="3.30.110.10:FF:000001">
    <property type="entry name" value="Translation initiation factor IF-3"/>
    <property type="match status" value="1"/>
</dbReference>
<evidence type="ECO:0000259" key="8">
    <source>
        <dbReference type="Pfam" id="PF00707"/>
    </source>
</evidence>
<dbReference type="FunFam" id="3.10.20.80:FF:000001">
    <property type="entry name" value="Translation initiation factor IF-3"/>
    <property type="match status" value="1"/>
</dbReference>
<dbReference type="SUPFAM" id="SSF55200">
    <property type="entry name" value="Translation initiation factor IF3, C-terminal domain"/>
    <property type="match status" value="1"/>
</dbReference>
<evidence type="ECO:0000256" key="1">
    <source>
        <dbReference type="ARBA" id="ARBA00005439"/>
    </source>
</evidence>
<evidence type="ECO:0000256" key="7">
    <source>
        <dbReference type="SAM" id="MobiDB-lite"/>
    </source>
</evidence>
<dbReference type="InterPro" id="IPR019814">
    <property type="entry name" value="Translation_initiation_fac_3_N"/>
</dbReference>
<dbReference type="GO" id="GO:0032790">
    <property type="term" value="P:ribosome disassembly"/>
    <property type="evidence" value="ECO:0007669"/>
    <property type="project" value="TreeGrafter"/>
</dbReference>
<proteinExistence type="inferred from homology"/>
<dbReference type="GO" id="GO:0005829">
    <property type="term" value="C:cytosol"/>
    <property type="evidence" value="ECO:0007669"/>
    <property type="project" value="TreeGrafter"/>
</dbReference>
<dbReference type="Proteomes" id="UP000293550">
    <property type="component" value="Unassembled WGS sequence"/>
</dbReference>
<dbReference type="PROSITE" id="PS00938">
    <property type="entry name" value="IF3"/>
    <property type="match status" value="1"/>
</dbReference>
<dbReference type="InterPro" id="IPR019815">
    <property type="entry name" value="Translation_initiation_fac_3_C"/>
</dbReference>
<dbReference type="EMBL" id="SCFB01000002">
    <property type="protein sequence ID" value="RZI46903.1"/>
    <property type="molecule type" value="Genomic_DNA"/>
</dbReference>
<keyword evidence="11" id="KW-1185">Reference proteome</keyword>
<organism evidence="10 11">
    <name type="scientific">Candidatus Finniella inopinata</name>
    <dbReference type="NCBI Taxonomy" id="1696036"/>
    <lineage>
        <taxon>Bacteria</taxon>
        <taxon>Pseudomonadati</taxon>
        <taxon>Pseudomonadota</taxon>
        <taxon>Alphaproteobacteria</taxon>
        <taxon>Holosporales</taxon>
        <taxon>Candidatus Paracaedibacteraceae</taxon>
        <taxon>Candidatus Finniella</taxon>
    </lineage>
</organism>